<accession>A0AAD5UK82</accession>
<comment type="domain">
    <text evidence="5">The Q motif is unique to and characteristic of the DEAD box family of RNA helicases and controls ATP binding and hydrolysis.</text>
</comment>
<comment type="similarity">
    <text evidence="5">Belongs to the DEAD box helicase family.</text>
</comment>
<keyword evidence="9" id="KW-1185">Reference proteome</keyword>
<evidence type="ECO:0000259" key="7">
    <source>
        <dbReference type="PROSITE" id="PS51194"/>
    </source>
</evidence>
<dbReference type="GO" id="GO:0005524">
    <property type="term" value="F:ATP binding"/>
    <property type="evidence" value="ECO:0007669"/>
    <property type="project" value="UniProtKB-UniRule"/>
</dbReference>
<dbReference type="SMART" id="SM00490">
    <property type="entry name" value="HELICc"/>
    <property type="match status" value="1"/>
</dbReference>
<dbReference type="CDD" id="cd18787">
    <property type="entry name" value="SF2_C_DEAD"/>
    <property type="match status" value="1"/>
</dbReference>
<comment type="function">
    <text evidence="5">RNA helicase.</text>
</comment>
<evidence type="ECO:0000256" key="1">
    <source>
        <dbReference type="ARBA" id="ARBA00022741"/>
    </source>
</evidence>
<evidence type="ECO:0000256" key="2">
    <source>
        <dbReference type="ARBA" id="ARBA00022801"/>
    </source>
</evidence>
<dbReference type="EMBL" id="JADGKB010000037">
    <property type="protein sequence ID" value="KAJ3257554.1"/>
    <property type="molecule type" value="Genomic_DNA"/>
</dbReference>
<dbReference type="Pfam" id="PF00270">
    <property type="entry name" value="DEAD"/>
    <property type="match status" value="1"/>
</dbReference>
<evidence type="ECO:0000259" key="6">
    <source>
        <dbReference type="PROSITE" id="PS51192"/>
    </source>
</evidence>
<evidence type="ECO:0000256" key="3">
    <source>
        <dbReference type="ARBA" id="ARBA00022840"/>
    </source>
</evidence>
<organism evidence="8 9">
    <name type="scientific">Boothiomyces macroporosus</name>
    <dbReference type="NCBI Taxonomy" id="261099"/>
    <lineage>
        <taxon>Eukaryota</taxon>
        <taxon>Fungi</taxon>
        <taxon>Fungi incertae sedis</taxon>
        <taxon>Chytridiomycota</taxon>
        <taxon>Chytridiomycota incertae sedis</taxon>
        <taxon>Chytridiomycetes</taxon>
        <taxon>Rhizophydiales</taxon>
        <taxon>Terramycetaceae</taxon>
        <taxon>Boothiomyces</taxon>
    </lineage>
</organism>
<name>A0AAD5UK82_9FUNG</name>
<proteinExistence type="inferred from homology"/>
<dbReference type="SMART" id="SM00487">
    <property type="entry name" value="DEXDc"/>
    <property type="match status" value="1"/>
</dbReference>
<feature type="domain" description="Helicase C-terminal" evidence="7">
    <location>
        <begin position="222"/>
        <end position="371"/>
    </location>
</feature>
<dbReference type="InterPro" id="IPR027417">
    <property type="entry name" value="P-loop_NTPase"/>
</dbReference>
<gene>
    <name evidence="8" type="primary">DDX28</name>
    <name evidence="8" type="ORF">HK103_004463</name>
</gene>
<protein>
    <recommendedName>
        <fullName evidence="5">ATP-dependent RNA helicase</fullName>
        <ecNumber evidence="5">3.6.4.13</ecNumber>
    </recommendedName>
</protein>
<dbReference type="Proteomes" id="UP001210925">
    <property type="component" value="Unassembled WGS sequence"/>
</dbReference>
<dbReference type="GO" id="GO:0003724">
    <property type="term" value="F:RNA helicase activity"/>
    <property type="evidence" value="ECO:0007669"/>
    <property type="project" value="UniProtKB-EC"/>
</dbReference>
<reference evidence="8" key="1">
    <citation type="submission" date="2020-05" db="EMBL/GenBank/DDBJ databases">
        <title>Phylogenomic resolution of chytrid fungi.</title>
        <authorList>
            <person name="Stajich J.E."/>
            <person name="Amses K."/>
            <person name="Simmons R."/>
            <person name="Seto K."/>
            <person name="Myers J."/>
            <person name="Bonds A."/>
            <person name="Quandt C.A."/>
            <person name="Barry K."/>
            <person name="Liu P."/>
            <person name="Grigoriev I."/>
            <person name="Longcore J.E."/>
            <person name="James T.Y."/>
        </authorList>
    </citation>
    <scope>NUCLEOTIDE SEQUENCE</scope>
    <source>
        <strain evidence="8">PLAUS21</strain>
    </source>
</reference>
<dbReference type="Pfam" id="PF00271">
    <property type="entry name" value="Helicase_C"/>
    <property type="match status" value="1"/>
</dbReference>
<dbReference type="AlphaFoldDB" id="A0AAD5UK82"/>
<keyword evidence="3 5" id="KW-0067">ATP-binding</keyword>
<evidence type="ECO:0000313" key="9">
    <source>
        <dbReference type="Proteomes" id="UP001210925"/>
    </source>
</evidence>
<comment type="caution">
    <text evidence="8">The sequence shown here is derived from an EMBL/GenBank/DDBJ whole genome shotgun (WGS) entry which is preliminary data.</text>
</comment>
<dbReference type="GO" id="GO:0003723">
    <property type="term" value="F:RNA binding"/>
    <property type="evidence" value="ECO:0007669"/>
    <property type="project" value="UniProtKB-UniRule"/>
</dbReference>
<dbReference type="InterPro" id="IPR001650">
    <property type="entry name" value="Helicase_C-like"/>
</dbReference>
<dbReference type="InterPro" id="IPR014001">
    <property type="entry name" value="Helicase_ATP-bd"/>
</dbReference>
<dbReference type="PROSITE" id="PS51192">
    <property type="entry name" value="HELICASE_ATP_BIND_1"/>
    <property type="match status" value="1"/>
</dbReference>
<keyword evidence="2 5" id="KW-0378">Hydrolase</keyword>
<dbReference type="PANTHER" id="PTHR24031">
    <property type="entry name" value="RNA HELICASE"/>
    <property type="match status" value="1"/>
</dbReference>
<evidence type="ECO:0000256" key="5">
    <source>
        <dbReference type="RuleBase" id="RU365068"/>
    </source>
</evidence>
<evidence type="ECO:0000313" key="8">
    <source>
        <dbReference type="EMBL" id="KAJ3257554.1"/>
    </source>
</evidence>
<dbReference type="InterPro" id="IPR011545">
    <property type="entry name" value="DEAD/DEAH_box_helicase_dom"/>
</dbReference>
<keyword evidence="4 5" id="KW-0694">RNA-binding</keyword>
<sequence>MLRIFKRLNSSIPNLAYFPFPNPTEIQRLAIPKLLEKKNLIITAETGSGKTLTYLLPMLQNLKEPEEVFSPQILVIVPNNHLQMQTNQVLLELQKYKAFNFSTVPPPLLPKSQIKTPQVGVTTPDLLKHYKKPKDMQELLTNTRAIVLDEVDFQLTQKSNFKMLKSIIENLKAIKKFSETQFCFVAATLLPGIGKSPRNLIQKLFKDIETVETAQFHSLNPHLTQKVVKTENKLQTITEVCPKQDTIIFCKNPEIAQQVFKQLEPHMQVVCIHGDLERTERTKLILKHSKDSTNIVTTDLVARGVDFKKEVVIHYDFPKEASVYLHRVGRVCRGDSKVGTSISIVEDDELVHQILERGTEKLTLLMNKKRS</sequence>
<dbReference type="Gene3D" id="3.40.50.300">
    <property type="entry name" value="P-loop containing nucleotide triphosphate hydrolases"/>
    <property type="match status" value="2"/>
</dbReference>
<evidence type="ECO:0000256" key="4">
    <source>
        <dbReference type="ARBA" id="ARBA00022884"/>
    </source>
</evidence>
<dbReference type="GO" id="GO:0016787">
    <property type="term" value="F:hydrolase activity"/>
    <property type="evidence" value="ECO:0007669"/>
    <property type="project" value="UniProtKB-KW"/>
</dbReference>
<keyword evidence="5 8" id="KW-0347">Helicase</keyword>
<keyword evidence="1 5" id="KW-0547">Nucleotide-binding</keyword>
<feature type="domain" description="Helicase ATP-binding" evidence="6">
    <location>
        <begin position="31"/>
        <end position="207"/>
    </location>
</feature>
<dbReference type="SUPFAM" id="SSF52540">
    <property type="entry name" value="P-loop containing nucleoside triphosphate hydrolases"/>
    <property type="match status" value="1"/>
</dbReference>
<dbReference type="PROSITE" id="PS51194">
    <property type="entry name" value="HELICASE_CTER"/>
    <property type="match status" value="1"/>
</dbReference>
<dbReference type="EC" id="3.6.4.13" evidence="5"/>
<comment type="catalytic activity">
    <reaction evidence="5">
        <text>ATP + H2O = ADP + phosphate + H(+)</text>
        <dbReference type="Rhea" id="RHEA:13065"/>
        <dbReference type="ChEBI" id="CHEBI:15377"/>
        <dbReference type="ChEBI" id="CHEBI:15378"/>
        <dbReference type="ChEBI" id="CHEBI:30616"/>
        <dbReference type="ChEBI" id="CHEBI:43474"/>
        <dbReference type="ChEBI" id="CHEBI:456216"/>
        <dbReference type="EC" id="3.6.4.13"/>
    </reaction>
</comment>